<sequence length="508" mass="57504">MISMDPFQYPDLPQVPVIADEQGFVSTQEYWGQYPPPPPTQRYGYSKGGFLPGDMNSHSMQPMDRFLRGVDPSPFSPGIPHSSLGHFKAHHLPITQYGRAWQSFDSMPYSPRNTSPDRTSTSGTSSYAPPNELGSPSIQQPAPFSGTDNFQYQSFSYPSPGSFYDGPYSTQTSLPEHSINLRDLEINREEQEAAEEADTFDAEQADTKPAFDFEQDPALGDTNTTTIMDTQTYETYQDTSLEPSHRVAEEVQPIDPSSDSDPDYDPSGRSQKRRKSTTARTPRQPARRSRKDSSTTVLSPTASRVSKRRAQTGKTKTKNSISTDTSQRPFPCPLAAYGCISSFTSKNEWKRHVSTQHIKLSFWRCSMCPPTADPHDPDSVYYNDFNRKDLFTQHLRRMHGDFVTDENLAQYHRDCYIEVRDAPLKSQCLYCSQSFDGKGSWEERMEHVGRHLEKDKEVRGLPVENWERDRELENWLVAEGLVVRGESGEWKIGGGRPKRGSNGGWSEE</sequence>
<feature type="compositionally biased region" description="Acidic residues" evidence="1">
    <location>
        <begin position="192"/>
        <end position="204"/>
    </location>
</feature>
<dbReference type="InterPro" id="IPR039970">
    <property type="entry name" value="TF_Grauzone"/>
</dbReference>
<evidence type="ECO:0008006" key="4">
    <source>
        <dbReference type="Google" id="ProtNLM"/>
    </source>
</evidence>
<name>A0A6A6VKA4_9PLEO</name>
<reference evidence="2" key="1">
    <citation type="journal article" date="2020" name="Stud. Mycol.">
        <title>101 Dothideomycetes genomes: a test case for predicting lifestyles and emergence of pathogens.</title>
        <authorList>
            <person name="Haridas S."/>
            <person name="Albert R."/>
            <person name="Binder M."/>
            <person name="Bloem J."/>
            <person name="Labutti K."/>
            <person name="Salamov A."/>
            <person name="Andreopoulos B."/>
            <person name="Baker S."/>
            <person name="Barry K."/>
            <person name="Bills G."/>
            <person name="Bluhm B."/>
            <person name="Cannon C."/>
            <person name="Castanera R."/>
            <person name="Culley D."/>
            <person name="Daum C."/>
            <person name="Ezra D."/>
            <person name="Gonzalez J."/>
            <person name="Henrissat B."/>
            <person name="Kuo A."/>
            <person name="Liang C."/>
            <person name="Lipzen A."/>
            <person name="Lutzoni F."/>
            <person name="Magnuson J."/>
            <person name="Mondo S."/>
            <person name="Nolan M."/>
            <person name="Ohm R."/>
            <person name="Pangilinan J."/>
            <person name="Park H.-J."/>
            <person name="Ramirez L."/>
            <person name="Alfaro M."/>
            <person name="Sun H."/>
            <person name="Tritt A."/>
            <person name="Yoshinaga Y."/>
            <person name="Zwiers L.-H."/>
            <person name="Turgeon B."/>
            <person name="Goodwin S."/>
            <person name="Spatafora J."/>
            <person name="Crous P."/>
            <person name="Grigoriev I."/>
        </authorList>
    </citation>
    <scope>NUCLEOTIDE SEQUENCE</scope>
    <source>
        <strain evidence="2">CBS 119925</strain>
    </source>
</reference>
<dbReference type="GO" id="GO:0003700">
    <property type="term" value="F:DNA-binding transcription factor activity"/>
    <property type="evidence" value="ECO:0007669"/>
    <property type="project" value="InterPro"/>
</dbReference>
<dbReference type="PANTHER" id="PTHR23225">
    <property type="entry name" value="ZINC FINGER PROTEIN"/>
    <property type="match status" value="1"/>
</dbReference>
<feature type="compositionally biased region" description="Polar residues" evidence="1">
    <location>
        <begin position="233"/>
        <end position="242"/>
    </location>
</feature>
<evidence type="ECO:0000313" key="3">
    <source>
        <dbReference type="Proteomes" id="UP000799440"/>
    </source>
</evidence>
<feature type="region of interest" description="Disordered" evidence="1">
    <location>
        <begin position="489"/>
        <end position="508"/>
    </location>
</feature>
<feature type="compositionally biased region" description="Basic residues" evidence="1">
    <location>
        <begin position="305"/>
        <end position="317"/>
    </location>
</feature>
<dbReference type="OrthoDB" id="5388486at2759"/>
<dbReference type="AlphaFoldDB" id="A0A6A6VKA4"/>
<feature type="compositionally biased region" description="Polar residues" evidence="1">
    <location>
        <begin position="318"/>
        <end position="327"/>
    </location>
</feature>
<organism evidence="2 3">
    <name type="scientific">Sporormia fimetaria CBS 119925</name>
    <dbReference type="NCBI Taxonomy" id="1340428"/>
    <lineage>
        <taxon>Eukaryota</taxon>
        <taxon>Fungi</taxon>
        <taxon>Dikarya</taxon>
        <taxon>Ascomycota</taxon>
        <taxon>Pezizomycotina</taxon>
        <taxon>Dothideomycetes</taxon>
        <taxon>Pleosporomycetidae</taxon>
        <taxon>Pleosporales</taxon>
        <taxon>Sporormiaceae</taxon>
        <taxon>Sporormia</taxon>
    </lineage>
</organism>
<gene>
    <name evidence="2" type="ORF">M011DRAFT_174050</name>
</gene>
<dbReference type="PANTHER" id="PTHR23225:SF2">
    <property type="entry name" value="AT09679P-RELATED"/>
    <property type="match status" value="1"/>
</dbReference>
<dbReference type="Proteomes" id="UP000799440">
    <property type="component" value="Unassembled WGS sequence"/>
</dbReference>
<feature type="region of interest" description="Disordered" evidence="1">
    <location>
        <begin position="108"/>
        <end position="151"/>
    </location>
</feature>
<evidence type="ECO:0000256" key="1">
    <source>
        <dbReference type="SAM" id="MobiDB-lite"/>
    </source>
</evidence>
<evidence type="ECO:0000313" key="2">
    <source>
        <dbReference type="EMBL" id="KAF2750553.1"/>
    </source>
</evidence>
<feature type="compositionally biased region" description="Polar residues" evidence="1">
    <location>
        <begin position="294"/>
        <end position="304"/>
    </location>
</feature>
<dbReference type="EMBL" id="MU006563">
    <property type="protein sequence ID" value="KAF2750553.1"/>
    <property type="molecule type" value="Genomic_DNA"/>
</dbReference>
<feature type="compositionally biased region" description="Polar residues" evidence="1">
    <location>
        <begin position="111"/>
        <end position="151"/>
    </location>
</feature>
<proteinExistence type="predicted"/>
<dbReference type="Gene3D" id="3.30.160.60">
    <property type="entry name" value="Classic Zinc Finger"/>
    <property type="match status" value="1"/>
</dbReference>
<feature type="region of interest" description="Disordered" evidence="1">
    <location>
        <begin position="188"/>
        <end position="327"/>
    </location>
</feature>
<accession>A0A6A6VKA4</accession>
<protein>
    <recommendedName>
        <fullName evidence="4">C2H2-type domain-containing protein</fullName>
    </recommendedName>
</protein>
<feature type="compositionally biased region" description="Low complexity" evidence="1">
    <location>
        <begin position="222"/>
        <end position="232"/>
    </location>
</feature>
<keyword evidence="3" id="KW-1185">Reference proteome</keyword>